<feature type="region of interest" description="Disordered" evidence="1">
    <location>
        <begin position="1"/>
        <end position="43"/>
    </location>
</feature>
<dbReference type="STRING" id="56216.A0A1A6GMP6"/>
<gene>
    <name evidence="2" type="ORF">A6R68_04852</name>
</gene>
<dbReference type="AlphaFoldDB" id="A0A1A6GMP6"/>
<dbReference type="EMBL" id="LZPO01087209">
    <property type="protein sequence ID" value="OBS66612.1"/>
    <property type="molecule type" value="Genomic_DNA"/>
</dbReference>
<dbReference type="Proteomes" id="UP000092124">
    <property type="component" value="Unassembled WGS sequence"/>
</dbReference>
<sequence length="117" mass="13247">MAELDAKKLVESQPETDKPWKEGGSKEKKQKLQAEWKGEKGRPSQLLRRWTNVSKALAAEPEDSFTLLPKCNFVLVKAGTAAHYSNSPHYPSVGQKEMPEYPKTFLVHLTLIMLKPQ</sequence>
<name>A0A1A6GMP6_NEOLE</name>
<proteinExistence type="predicted"/>
<keyword evidence="3" id="KW-1185">Reference proteome</keyword>
<reference evidence="2 3" key="1">
    <citation type="submission" date="2016-06" db="EMBL/GenBank/DDBJ databases">
        <title>The Draft Genome Sequence and Annotation of the Desert Woodrat Neotoma lepida.</title>
        <authorList>
            <person name="Campbell M."/>
            <person name="Oakeson K.F."/>
            <person name="Yandell M."/>
            <person name="Halpert J.R."/>
            <person name="Dearing D."/>
        </authorList>
    </citation>
    <scope>NUCLEOTIDE SEQUENCE [LARGE SCALE GENOMIC DNA]</scope>
    <source>
        <strain evidence="2">417</strain>
        <tissue evidence="2">Liver</tissue>
    </source>
</reference>
<comment type="caution">
    <text evidence="2">The sequence shown here is derived from an EMBL/GenBank/DDBJ whole genome shotgun (WGS) entry which is preliminary data.</text>
</comment>
<evidence type="ECO:0000256" key="1">
    <source>
        <dbReference type="SAM" id="MobiDB-lite"/>
    </source>
</evidence>
<organism evidence="2 3">
    <name type="scientific">Neotoma lepida</name>
    <name type="common">Desert woodrat</name>
    <dbReference type="NCBI Taxonomy" id="56216"/>
    <lineage>
        <taxon>Eukaryota</taxon>
        <taxon>Metazoa</taxon>
        <taxon>Chordata</taxon>
        <taxon>Craniata</taxon>
        <taxon>Vertebrata</taxon>
        <taxon>Euteleostomi</taxon>
        <taxon>Mammalia</taxon>
        <taxon>Eutheria</taxon>
        <taxon>Euarchontoglires</taxon>
        <taxon>Glires</taxon>
        <taxon>Rodentia</taxon>
        <taxon>Myomorpha</taxon>
        <taxon>Muroidea</taxon>
        <taxon>Cricetidae</taxon>
        <taxon>Neotominae</taxon>
        <taxon>Neotoma</taxon>
    </lineage>
</organism>
<protein>
    <submittedName>
        <fullName evidence="2">Uncharacterized protein</fullName>
    </submittedName>
</protein>
<evidence type="ECO:0000313" key="3">
    <source>
        <dbReference type="Proteomes" id="UP000092124"/>
    </source>
</evidence>
<accession>A0A1A6GMP6</accession>
<feature type="compositionally biased region" description="Basic and acidic residues" evidence="1">
    <location>
        <begin position="1"/>
        <end position="42"/>
    </location>
</feature>
<evidence type="ECO:0000313" key="2">
    <source>
        <dbReference type="EMBL" id="OBS66612.1"/>
    </source>
</evidence>